<keyword evidence="1" id="KW-1133">Transmembrane helix</keyword>
<dbReference type="EMBL" id="PQWO01000018">
    <property type="protein sequence ID" value="PZD71320.1"/>
    <property type="molecule type" value="Genomic_DNA"/>
</dbReference>
<evidence type="ECO:0000256" key="1">
    <source>
        <dbReference type="SAM" id="Phobius"/>
    </source>
</evidence>
<dbReference type="Proteomes" id="UP000248857">
    <property type="component" value="Unassembled WGS sequence"/>
</dbReference>
<keyword evidence="1" id="KW-0472">Membrane</keyword>
<name>A0A2W1JB43_9CYAN</name>
<comment type="caution">
    <text evidence="2">The sequence shown here is derived from an EMBL/GenBank/DDBJ whole genome shotgun (WGS) entry which is preliminary data.</text>
</comment>
<keyword evidence="1" id="KW-0812">Transmembrane</keyword>
<proteinExistence type="predicted"/>
<dbReference type="RefSeq" id="WP_110988109.1">
    <property type="nucleotide sequence ID" value="NZ_CAWNWM010000018.1"/>
</dbReference>
<gene>
    <name evidence="2" type="ORF">C1752_06599</name>
</gene>
<evidence type="ECO:0000313" key="2">
    <source>
        <dbReference type="EMBL" id="PZD71320.1"/>
    </source>
</evidence>
<protein>
    <submittedName>
        <fullName evidence="2">Uncharacterized protein</fullName>
    </submittedName>
</protein>
<organism evidence="2 3">
    <name type="scientific">Acaryochloris thomasi RCC1774</name>
    <dbReference type="NCBI Taxonomy" id="1764569"/>
    <lineage>
        <taxon>Bacteria</taxon>
        <taxon>Bacillati</taxon>
        <taxon>Cyanobacteriota</taxon>
        <taxon>Cyanophyceae</taxon>
        <taxon>Acaryochloridales</taxon>
        <taxon>Acaryochloridaceae</taxon>
        <taxon>Acaryochloris</taxon>
        <taxon>Acaryochloris thomasi</taxon>
    </lineage>
</organism>
<accession>A0A2W1JB43</accession>
<feature type="transmembrane region" description="Helical" evidence="1">
    <location>
        <begin position="73"/>
        <end position="90"/>
    </location>
</feature>
<keyword evidence="3" id="KW-1185">Reference proteome</keyword>
<evidence type="ECO:0000313" key="3">
    <source>
        <dbReference type="Proteomes" id="UP000248857"/>
    </source>
</evidence>
<sequence>MALLNDNRPASITPCQRAYQTKIQAYLFKGKLTTAEIMLLEIERRRLQLSPAEARDIEAEVRRSTRQAQATRLGVLSLFILGLGTMTLLLQTPVASRQALPLRARSESSGVVPVETFSSKGQGADILARARQIAEQRGELDVAIATLTLIPTHSLLYPEVQIQALQWKQQQAQNEAF</sequence>
<reference evidence="2 3" key="1">
    <citation type="journal article" date="2018" name="Sci. Rep.">
        <title>A novel species of the marine cyanobacterium Acaryochloris with a unique pigment content and lifestyle.</title>
        <authorList>
            <person name="Partensky F."/>
            <person name="Six C."/>
            <person name="Ratin M."/>
            <person name="Garczarek L."/>
            <person name="Vaulot D."/>
            <person name="Probert I."/>
            <person name="Calteau A."/>
            <person name="Gourvil P."/>
            <person name="Marie D."/>
            <person name="Grebert T."/>
            <person name="Bouchier C."/>
            <person name="Le Panse S."/>
            <person name="Gachenot M."/>
            <person name="Rodriguez F."/>
            <person name="Garrido J.L."/>
        </authorList>
    </citation>
    <scope>NUCLEOTIDE SEQUENCE [LARGE SCALE GENOMIC DNA]</scope>
    <source>
        <strain evidence="2 3">RCC1774</strain>
    </source>
</reference>
<dbReference type="AlphaFoldDB" id="A0A2W1JB43"/>